<accession>A0A073ISP6</accession>
<dbReference type="GeneID" id="90982556"/>
<comment type="caution">
    <text evidence="2">The sequence shown here is derived from an EMBL/GenBank/DDBJ whole genome shotgun (WGS) entry which is preliminary data.</text>
</comment>
<feature type="signal peptide" evidence="1">
    <location>
        <begin position="1"/>
        <end position="20"/>
    </location>
</feature>
<proteinExistence type="predicted"/>
<name>A0A073ISP6_9BACT</name>
<dbReference type="Proteomes" id="UP000027665">
    <property type="component" value="Unassembled WGS sequence"/>
</dbReference>
<protein>
    <recommendedName>
        <fullName evidence="4">Lipoprotein</fullName>
    </recommendedName>
</protein>
<evidence type="ECO:0000313" key="2">
    <source>
        <dbReference type="EMBL" id="KEJ93373.1"/>
    </source>
</evidence>
<dbReference type="STRING" id="2754.EH55_08720"/>
<organism evidence="2 3">
    <name type="scientific">Synergistes jonesii</name>
    <dbReference type="NCBI Taxonomy" id="2754"/>
    <lineage>
        <taxon>Bacteria</taxon>
        <taxon>Thermotogati</taxon>
        <taxon>Synergistota</taxon>
        <taxon>Synergistia</taxon>
        <taxon>Synergistales</taxon>
        <taxon>Synergistaceae</taxon>
        <taxon>Synergistes</taxon>
    </lineage>
</organism>
<sequence>MKKFFLLCLVVAACALRPYAGCCDEKEGTGVSLSIFTMNLKIAAKRVKYPLSDERIEKEILHFDGGSYAIDYNESIQLFFNTAPETKMIKNAAVSYAVERRVPKAHRFGAAGPDEDEEFASLCQQLIMSFEPQTSAKEAQKLLEQLGINGPALDGRQRQLRHGDLAYIMKLQGGNTLLLVVSGV</sequence>
<dbReference type="OrthoDB" id="6044at2"/>
<dbReference type="AlphaFoldDB" id="A0A073ISP6"/>
<dbReference type="EMBL" id="JMKI01000004">
    <property type="protein sequence ID" value="KEJ93373.1"/>
    <property type="molecule type" value="Genomic_DNA"/>
</dbReference>
<evidence type="ECO:0000313" key="3">
    <source>
        <dbReference type="Proteomes" id="UP000027665"/>
    </source>
</evidence>
<evidence type="ECO:0008006" key="4">
    <source>
        <dbReference type="Google" id="ProtNLM"/>
    </source>
</evidence>
<gene>
    <name evidence="2" type="ORF">EH55_08720</name>
</gene>
<reference evidence="2 3" key="1">
    <citation type="submission" date="2014-04" db="EMBL/GenBank/DDBJ databases">
        <title>Draft Genome Sequence of Synergistes jonesii.</title>
        <authorList>
            <person name="Coil D.A."/>
            <person name="Eisen J.A."/>
            <person name="Holland-Moritz H.E."/>
        </authorList>
    </citation>
    <scope>NUCLEOTIDE SEQUENCE [LARGE SCALE GENOMIC DNA]</scope>
    <source>
        <strain evidence="2 3">78-1</strain>
    </source>
</reference>
<dbReference type="RefSeq" id="WP_037974217.1">
    <property type="nucleotide sequence ID" value="NZ_JMKI01000004.1"/>
</dbReference>
<keyword evidence="3" id="KW-1185">Reference proteome</keyword>
<evidence type="ECO:0000256" key="1">
    <source>
        <dbReference type="SAM" id="SignalP"/>
    </source>
</evidence>
<feature type="chain" id="PRO_5001689971" description="Lipoprotein" evidence="1">
    <location>
        <begin position="21"/>
        <end position="184"/>
    </location>
</feature>
<keyword evidence="1" id="KW-0732">Signal</keyword>